<protein>
    <recommendedName>
        <fullName evidence="1">non-specific serine/threonine protein kinase</fullName>
        <ecNumber evidence="1">2.7.11.1</ecNumber>
    </recommendedName>
</protein>
<dbReference type="EC" id="2.7.11.1" evidence="1"/>
<reference evidence="9 10" key="1">
    <citation type="journal article" date="2019" name="Nat. Ecol. Evol.">
        <title>Megaphylogeny resolves global patterns of mushroom evolution.</title>
        <authorList>
            <person name="Varga T."/>
            <person name="Krizsan K."/>
            <person name="Foldi C."/>
            <person name="Dima B."/>
            <person name="Sanchez-Garcia M."/>
            <person name="Sanchez-Ramirez S."/>
            <person name="Szollosi G.J."/>
            <person name="Szarkandi J.G."/>
            <person name="Papp V."/>
            <person name="Albert L."/>
            <person name="Andreopoulos W."/>
            <person name="Angelini C."/>
            <person name="Antonin V."/>
            <person name="Barry K.W."/>
            <person name="Bougher N.L."/>
            <person name="Buchanan P."/>
            <person name="Buyck B."/>
            <person name="Bense V."/>
            <person name="Catcheside P."/>
            <person name="Chovatia M."/>
            <person name="Cooper J."/>
            <person name="Damon W."/>
            <person name="Desjardin D."/>
            <person name="Finy P."/>
            <person name="Geml J."/>
            <person name="Haridas S."/>
            <person name="Hughes K."/>
            <person name="Justo A."/>
            <person name="Karasinski D."/>
            <person name="Kautmanova I."/>
            <person name="Kiss B."/>
            <person name="Kocsube S."/>
            <person name="Kotiranta H."/>
            <person name="LaButti K.M."/>
            <person name="Lechner B.E."/>
            <person name="Liimatainen K."/>
            <person name="Lipzen A."/>
            <person name="Lukacs Z."/>
            <person name="Mihaltcheva S."/>
            <person name="Morgado L.N."/>
            <person name="Niskanen T."/>
            <person name="Noordeloos M.E."/>
            <person name="Ohm R.A."/>
            <person name="Ortiz-Santana B."/>
            <person name="Ovrebo C."/>
            <person name="Racz N."/>
            <person name="Riley R."/>
            <person name="Savchenko A."/>
            <person name="Shiryaev A."/>
            <person name="Soop K."/>
            <person name="Spirin V."/>
            <person name="Szebenyi C."/>
            <person name="Tomsovsky M."/>
            <person name="Tulloss R.E."/>
            <person name="Uehling J."/>
            <person name="Grigoriev I.V."/>
            <person name="Vagvolgyi C."/>
            <person name="Papp T."/>
            <person name="Martin F.M."/>
            <person name="Miettinen O."/>
            <person name="Hibbett D.S."/>
            <person name="Nagy L.G."/>
        </authorList>
    </citation>
    <scope>NUCLEOTIDE SEQUENCE [LARGE SCALE GENOMIC DNA]</scope>
    <source>
        <strain evidence="9 10">HHB13444</strain>
    </source>
</reference>
<dbReference type="AlphaFoldDB" id="A0A5C3NPZ9"/>
<dbReference type="GO" id="GO:0004674">
    <property type="term" value="F:protein serine/threonine kinase activity"/>
    <property type="evidence" value="ECO:0007669"/>
    <property type="project" value="UniProtKB-KW"/>
</dbReference>
<keyword evidence="3" id="KW-0808">Transferase</keyword>
<keyword evidence="2" id="KW-0723">Serine/threonine-protein kinase</keyword>
<evidence type="ECO:0000256" key="2">
    <source>
        <dbReference type="ARBA" id="ARBA00022527"/>
    </source>
</evidence>
<accession>A0A5C3NPZ9</accession>
<evidence type="ECO:0000256" key="6">
    <source>
        <dbReference type="ARBA" id="ARBA00022840"/>
    </source>
</evidence>
<dbReference type="GO" id="GO:0005634">
    <property type="term" value="C:nucleus"/>
    <property type="evidence" value="ECO:0007669"/>
    <property type="project" value="TreeGrafter"/>
</dbReference>
<evidence type="ECO:0000313" key="9">
    <source>
        <dbReference type="EMBL" id="TFK78448.1"/>
    </source>
</evidence>
<keyword evidence="10" id="KW-1185">Reference proteome</keyword>
<dbReference type="PANTHER" id="PTHR47634">
    <property type="entry name" value="PROTEIN KINASE DOMAIN-CONTAINING PROTEIN-RELATED"/>
    <property type="match status" value="1"/>
</dbReference>
<dbReference type="GO" id="GO:0005524">
    <property type="term" value="F:ATP binding"/>
    <property type="evidence" value="ECO:0007669"/>
    <property type="project" value="UniProtKB-KW"/>
</dbReference>
<dbReference type="GO" id="GO:0005737">
    <property type="term" value="C:cytoplasm"/>
    <property type="evidence" value="ECO:0007669"/>
    <property type="project" value="TreeGrafter"/>
</dbReference>
<dbReference type="SUPFAM" id="SSF56112">
    <property type="entry name" value="Protein kinase-like (PK-like)"/>
    <property type="match status" value="1"/>
</dbReference>
<feature type="non-terminal residue" evidence="9">
    <location>
        <position position="168"/>
    </location>
</feature>
<dbReference type="PANTHER" id="PTHR47634:SF9">
    <property type="entry name" value="PROTEIN KINASE DOMAIN-CONTAINING PROTEIN-RELATED"/>
    <property type="match status" value="1"/>
</dbReference>
<sequence>MQENEVISSSGSESELEGFIYNQLEDTEREPLELYRPGHLHPVVVGDIIRPESSRCPNRPANSPTGYRILHKLGHGGEATVWLAQGLETPERLVSLKVYSAHCHTAAEREARALRASAATSNVPWSKHVLSLIDSFTIRGSNGIHHTHVSDVVLPMIQAPQLSACTKK</sequence>
<organism evidence="9 10">
    <name type="scientific">Polyporus arcularius HHB13444</name>
    <dbReference type="NCBI Taxonomy" id="1314778"/>
    <lineage>
        <taxon>Eukaryota</taxon>
        <taxon>Fungi</taxon>
        <taxon>Dikarya</taxon>
        <taxon>Basidiomycota</taxon>
        <taxon>Agaricomycotina</taxon>
        <taxon>Agaricomycetes</taxon>
        <taxon>Polyporales</taxon>
        <taxon>Polyporaceae</taxon>
        <taxon>Polyporus</taxon>
    </lineage>
</organism>
<dbReference type="EMBL" id="ML212527">
    <property type="protein sequence ID" value="TFK78448.1"/>
    <property type="molecule type" value="Genomic_DNA"/>
</dbReference>
<keyword evidence="6" id="KW-0067">ATP-binding</keyword>
<dbReference type="Gene3D" id="3.30.200.20">
    <property type="entry name" value="Phosphorylase Kinase, domain 1"/>
    <property type="match status" value="1"/>
</dbReference>
<evidence type="ECO:0000256" key="7">
    <source>
        <dbReference type="ARBA" id="ARBA00047899"/>
    </source>
</evidence>
<dbReference type="InterPro" id="IPR011009">
    <property type="entry name" value="Kinase-like_dom_sf"/>
</dbReference>
<gene>
    <name evidence="9" type="ORF">K466DRAFT_77982</name>
</gene>
<dbReference type="GO" id="GO:0050684">
    <property type="term" value="P:regulation of mRNA processing"/>
    <property type="evidence" value="ECO:0007669"/>
    <property type="project" value="TreeGrafter"/>
</dbReference>
<comment type="catalytic activity">
    <reaction evidence="8">
        <text>L-seryl-[protein] + ATP = O-phospho-L-seryl-[protein] + ADP + H(+)</text>
        <dbReference type="Rhea" id="RHEA:17989"/>
        <dbReference type="Rhea" id="RHEA-COMP:9863"/>
        <dbReference type="Rhea" id="RHEA-COMP:11604"/>
        <dbReference type="ChEBI" id="CHEBI:15378"/>
        <dbReference type="ChEBI" id="CHEBI:29999"/>
        <dbReference type="ChEBI" id="CHEBI:30616"/>
        <dbReference type="ChEBI" id="CHEBI:83421"/>
        <dbReference type="ChEBI" id="CHEBI:456216"/>
        <dbReference type="EC" id="2.7.11.1"/>
    </reaction>
</comment>
<evidence type="ECO:0000256" key="4">
    <source>
        <dbReference type="ARBA" id="ARBA00022741"/>
    </source>
</evidence>
<evidence type="ECO:0000256" key="3">
    <source>
        <dbReference type="ARBA" id="ARBA00022679"/>
    </source>
</evidence>
<keyword evidence="4" id="KW-0547">Nucleotide-binding</keyword>
<evidence type="ECO:0000313" key="10">
    <source>
        <dbReference type="Proteomes" id="UP000308197"/>
    </source>
</evidence>
<dbReference type="GO" id="GO:0000245">
    <property type="term" value="P:spliceosomal complex assembly"/>
    <property type="evidence" value="ECO:0007669"/>
    <property type="project" value="TreeGrafter"/>
</dbReference>
<dbReference type="InParanoid" id="A0A5C3NPZ9"/>
<evidence type="ECO:0000256" key="8">
    <source>
        <dbReference type="ARBA" id="ARBA00048679"/>
    </source>
</evidence>
<dbReference type="InterPro" id="IPR051334">
    <property type="entry name" value="SRPK"/>
</dbReference>
<keyword evidence="5" id="KW-0418">Kinase</keyword>
<name>A0A5C3NPZ9_9APHY</name>
<dbReference type="Proteomes" id="UP000308197">
    <property type="component" value="Unassembled WGS sequence"/>
</dbReference>
<evidence type="ECO:0000256" key="5">
    <source>
        <dbReference type="ARBA" id="ARBA00022777"/>
    </source>
</evidence>
<dbReference type="STRING" id="1314778.A0A5C3NPZ9"/>
<evidence type="ECO:0000256" key="1">
    <source>
        <dbReference type="ARBA" id="ARBA00012513"/>
    </source>
</evidence>
<comment type="catalytic activity">
    <reaction evidence="7">
        <text>L-threonyl-[protein] + ATP = O-phospho-L-threonyl-[protein] + ADP + H(+)</text>
        <dbReference type="Rhea" id="RHEA:46608"/>
        <dbReference type="Rhea" id="RHEA-COMP:11060"/>
        <dbReference type="Rhea" id="RHEA-COMP:11605"/>
        <dbReference type="ChEBI" id="CHEBI:15378"/>
        <dbReference type="ChEBI" id="CHEBI:30013"/>
        <dbReference type="ChEBI" id="CHEBI:30616"/>
        <dbReference type="ChEBI" id="CHEBI:61977"/>
        <dbReference type="ChEBI" id="CHEBI:456216"/>
        <dbReference type="EC" id="2.7.11.1"/>
    </reaction>
</comment>
<proteinExistence type="predicted"/>